<feature type="short sequence motif" description="GXGXXG" evidence="4">
    <location>
        <begin position="24"/>
        <end position="29"/>
    </location>
</feature>
<proteinExistence type="predicted"/>
<evidence type="ECO:0000256" key="2">
    <source>
        <dbReference type="ARBA" id="ARBA00022963"/>
    </source>
</evidence>
<comment type="caution">
    <text evidence="6">The sequence shown here is derived from an EMBL/GenBank/DDBJ whole genome shotgun (WGS) entry which is preliminary data.</text>
</comment>
<dbReference type="PROSITE" id="PS51635">
    <property type="entry name" value="PNPLA"/>
    <property type="match status" value="1"/>
</dbReference>
<dbReference type="HOGENOM" id="CLU_047251_0_1_10"/>
<dbReference type="InterPro" id="IPR016035">
    <property type="entry name" value="Acyl_Trfase/lysoPLipase"/>
</dbReference>
<dbReference type="GO" id="GO:0016042">
    <property type="term" value="P:lipid catabolic process"/>
    <property type="evidence" value="ECO:0007669"/>
    <property type="project" value="UniProtKB-UniRule"/>
</dbReference>
<dbReference type="PATRIC" id="fig|742817.3.peg.866"/>
<dbReference type="Pfam" id="PF01734">
    <property type="entry name" value="Patatin"/>
    <property type="match status" value="1"/>
</dbReference>
<dbReference type="SUPFAM" id="SSF52151">
    <property type="entry name" value="FabD/lysophospholipase-like"/>
    <property type="match status" value="1"/>
</dbReference>
<evidence type="ECO:0000256" key="4">
    <source>
        <dbReference type="PROSITE-ProRule" id="PRU01161"/>
    </source>
</evidence>
<keyword evidence="1 4" id="KW-0378">Hydrolase</keyword>
<dbReference type="PANTHER" id="PTHR14226">
    <property type="entry name" value="NEUROPATHY TARGET ESTERASE/SWISS CHEESE D.MELANOGASTER"/>
    <property type="match status" value="1"/>
</dbReference>
<keyword evidence="2 4" id="KW-0442">Lipid degradation</keyword>
<dbReference type="InterPro" id="IPR002641">
    <property type="entry name" value="PNPLA_dom"/>
</dbReference>
<feature type="short sequence motif" description="GXSXG" evidence="4">
    <location>
        <begin position="51"/>
        <end position="55"/>
    </location>
</feature>
<evidence type="ECO:0000313" key="6">
    <source>
        <dbReference type="EMBL" id="EHP49294.1"/>
    </source>
</evidence>
<organism evidence="6 7">
    <name type="scientific">Odoribacter laneus YIT 12061</name>
    <dbReference type="NCBI Taxonomy" id="742817"/>
    <lineage>
        <taxon>Bacteria</taxon>
        <taxon>Pseudomonadati</taxon>
        <taxon>Bacteroidota</taxon>
        <taxon>Bacteroidia</taxon>
        <taxon>Bacteroidales</taxon>
        <taxon>Odoribacteraceae</taxon>
        <taxon>Odoribacter</taxon>
    </lineage>
</organism>
<dbReference type="STRING" id="742817.HMPREF9449_00812"/>
<keyword evidence="7" id="KW-1185">Reference proteome</keyword>
<accession>H1DEX6</accession>
<dbReference type="EMBL" id="ADMC01000014">
    <property type="protein sequence ID" value="EHP49294.1"/>
    <property type="molecule type" value="Genomic_DNA"/>
</dbReference>
<dbReference type="Gene3D" id="3.40.1090.10">
    <property type="entry name" value="Cytosolic phospholipase A2 catalytic domain"/>
    <property type="match status" value="2"/>
</dbReference>
<feature type="active site" description="Nucleophile" evidence="4">
    <location>
        <position position="53"/>
    </location>
</feature>
<dbReference type="InterPro" id="IPR050301">
    <property type="entry name" value="NTE"/>
</dbReference>
<reference evidence="6 7" key="1">
    <citation type="submission" date="2012-01" db="EMBL/GenBank/DDBJ databases">
        <title>The Genome Sequence of Odoribacter laneus YIT 12061.</title>
        <authorList>
            <consortium name="The Broad Institute Genome Sequencing Platform"/>
            <person name="Earl A."/>
            <person name="Ward D."/>
            <person name="Feldgarden M."/>
            <person name="Gevers D."/>
            <person name="Morotomi M."/>
            <person name="Young S.K."/>
            <person name="Zeng Q."/>
            <person name="Gargeya S."/>
            <person name="Fitzgerald M."/>
            <person name="Haas B."/>
            <person name="Abouelleil A."/>
            <person name="Alvarado L."/>
            <person name="Arachchi H.M."/>
            <person name="Berlin A."/>
            <person name="Chapman S.B."/>
            <person name="Gearin G."/>
            <person name="Goldberg J."/>
            <person name="Griggs A."/>
            <person name="Gujja S."/>
            <person name="Hansen M."/>
            <person name="Heiman D."/>
            <person name="Howarth C."/>
            <person name="Larimer J."/>
            <person name="Lui A."/>
            <person name="MacDonald P.J.P."/>
            <person name="McCowen C."/>
            <person name="Montmayeur A."/>
            <person name="Murphy C."/>
            <person name="Neiman D."/>
            <person name="Pearson M."/>
            <person name="Priest M."/>
            <person name="Roberts A."/>
            <person name="Saif S."/>
            <person name="Shea T."/>
            <person name="Sisk P."/>
            <person name="Stolte C."/>
            <person name="Sykes S."/>
            <person name="Wortman J."/>
            <person name="Nusbaum C."/>
            <person name="Birren B."/>
        </authorList>
    </citation>
    <scope>NUCLEOTIDE SEQUENCE [LARGE SCALE GENOMIC DNA]</scope>
    <source>
        <strain evidence="6 7">YIT 12061</strain>
    </source>
</reference>
<dbReference type="AlphaFoldDB" id="H1DEX6"/>
<dbReference type="GO" id="GO:0016787">
    <property type="term" value="F:hydrolase activity"/>
    <property type="evidence" value="ECO:0007669"/>
    <property type="project" value="UniProtKB-UniRule"/>
</dbReference>
<evidence type="ECO:0000259" key="5">
    <source>
        <dbReference type="PROSITE" id="PS51635"/>
    </source>
</evidence>
<feature type="domain" description="PNPLA" evidence="5">
    <location>
        <begin position="20"/>
        <end position="178"/>
    </location>
</feature>
<feature type="short sequence motif" description="DGA/G" evidence="4">
    <location>
        <begin position="165"/>
        <end position="167"/>
    </location>
</feature>
<protein>
    <recommendedName>
        <fullName evidence="5">PNPLA domain-containing protein</fullName>
    </recommendedName>
</protein>
<gene>
    <name evidence="6" type="ORF">HMPREF9449_00812</name>
</gene>
<feature type="active site" description="Proton acceptor" evidence="4">
    <location>
        <position position="165"/>
    </location>
</feature>
<dbReference type="PANTHER" id="PTHR14226:SF78">
    <property type="entry name" value="SLR0060 PROTEIN"/>
    <property type="match status" value="1"/>
</dbReference>
<dbReference type="RefSeq" id="WP_009135960.1">
    <property type="nucleotide sequence ID" value="NZ_JH594596.1"/>
</dbReference>
<dbReference type="CDD" id="cd07205">
    <property type="entry name" value="Pat_PNPLA6_PNPLA7_NTE1_like"/>
    <property type="match status" value="1"/>
</dbReference>
<sequence>MEVENDMNTVRTKTKYKLGLALSGGGARGFAHLGVIKAMNEYGIRPDIISGTSAGALVGAMIAAGKTPEECIEFFHHTKVLQFARFTMSKMGLMSMCGMEEKLKKFLGVKTFDELPIPLVVTASDINNSVSVHFNAGELIPCVLASCSIPVIFIPVEINGIIYVDGGLFMNLPVRPIRDICEKIIAVEINSIDSHEKVSNMIHMAERSFHLGLAANTRIDKKLSDIFISPENMIKYGMFDLNHIEEIFEIGYKKAKEVLKDFNKVIHTPIVIAN</sequence>
<keyword evidence="3 4" id="KW-0443">Lipid metabolism</keyword>
<dbReference type="Proteomes" id="UP000004892">
    <property type="component" value="Unassembled WGS sequence"/>
</dbReference>
<dbReference type="GeneID" id="98068419"/>
<evidence type="ECO:0000256" key="1">
    <source>
        <dbReference type="ARBA" id="ARBA00022801"/>
    </source>
</evidence>
<evidence type="ECO:0000256" key="3">
    <source>
        <dbReference type="ARBA" id="ARBA00023098"/>
    </source>
</evidence>
<name>H1DEX6_9BACT</name>
<dbReference type="eggNOG" id="COG1752">
    <property type="taxonomic scope" value="Bacteria"/>
</dbReference>
<evidence type="ECO:0000313" key="7">
    <source>
        <dbReference type="Proteomes" id="UP000004892"/>
    </source>
</evidence>